<sequence length="189" mass="21204">MGARHSLLDTKFNLKLQAREAEKYHAKCLREAEVEKLKVKSALEKSNAEAARIHAANSIRKHNEALKFLQYKAKIDMILAQVETAIRSQNVTVELKKALPHLNKILNCKSMDSVDIFRSFEKVFEDLEVRESYSNQTMAQETAHLAPAEDVDVLISRVAEEHALDVGDLLHATGVLITPTANRTADTTK</sequence>
<dbReference type="KEGG" id="beq:BEWA_030530"/>
<dbReference type="AlphaFoldDB" id="L0AZ70"/>
<protein>
    <submittedName>
        <fullName evidence="1">Uncharacterized protein</fullName>
    </submittedName>
</protein>
<reference evidence="1 2" key="1">
    <citation type="journal article" date="2012" name="BMC Genomics">
        <title>Comparative genomic analysis and phylogenetic position of Theileria equi.</title>
        <authorList>
            <person name="Kappmeyer L.S."/>
            <person name="Thiagarajan M."/>
            <person name="Herndon D.R."/>
            <person name="Ramsay J.D."/>
            <person name="Caler E."/>
            <person name="Djikeng A."/>
            <person name="Gillespie J.J."/>
            <person name="Lau A.O."/>
            <person name="Roalson E.H."/>
            <person name="Silva J.C."/>
            <person name="Silva M.G."/>
            <person name="Suarez C.E."/>
            <person name="Ueti M.W."/>
            <person name="Nene V.M."/>
            <person name="Mealey R.H."/>
            <person name="Knowles D.P."/>
            <person name="Brayton K.A."/>
        </authorList>
    </citation>
    <scope>NUCLEOTIDE SEQUENCE [LARGE SCALE GENOMIC DNA]</scope>
    <source>
        <strain evidence="1 2">WA</strain>
    </source>
</reference>
<gene>
    <name evidence="1" type="ORF">BEWA_030530</name>
</gene>
<evidence type="ECO:0000313" key="2">
    <source>
        <dbReference type="Proteomes" id="UP000031512"/>
    </source>
</evidence>
<dbReference type="GO" id="GO:0007034">
    <property type="term" value="P:vacuolar transport"/>
    <property type="evidence" value="ECO:0007669"/>
    <property type="project" value="InterPro"/>
</dbReference>
<proteinExistence type="predicted"/>
<dbReference type="RefSeq" id="XP_004829865.1">
    <property type="nucleotide sequence ID" value="XM_004829808.1"/>
</dbReference>
<keyword evidence="2" id="KW-1185">Reference proteome</keyword>
<dbReference type="InterPro" id="IPR005024">
    <property type="entry name" value="Snf7_fam"/>
</dbReference>
<dbReference type="GeneID" id="15803378"/>
<organism evidence="1 2">
    <name type="scientific">Theileria equi strain WA</name>
    <dbReference type="NCBI Taxonomy" id="1537102"/>
    <lineage>
        <taxon>Eukaryota</taxon>
        <taxon>Sar</taxon>
        <taxon>Alveolata</taxon>
        <taxon>Apicomplexa</taxon>
        <taxon>Aconoidasida</taxon>
        <taxon>Piroplasmida</taxon>
        <taxon>Theileriidae</taxon>
        <taxon>Theileria</taxon>
    </lineage>
</organism>
<dbReference type="PANTHER" id="PTHR10476">
    <property type="entry name" value="CHARGED MULTIVESICULAR BODY PROTEIN"/>
    <property type="match status" value="1"/>
</dbReference>
<dbReference type="EMBL" id="CP001669">
    <property type="protein sequence ID" value="AFZ80199.1"/>
    <property type="molecule type" value="Genomic_DNA"/>
</dbReference>
<dbReference type="Gene3D" id="6.10.140.1230">
    <property type="match status" value="1"/>
</dbReference>
<name>L0AZ70_THEEQ</name>
<dbReference type="VEuPathDB" id="PiroplasmaDB:BEWA_030530"/>
<dbReference type="eggNOG" id="KOG3232">
    <property type="taxonomic scope" value="Eukaryota"/>
</dbReference>
<dbReference type="Proteomes" id="UP000031512">
    <property type="component" value="Chromosome 1"/>
</dbReference>
<dbReference type="OrthoDB" id="10266568at2759"/>
<accession>L0AZ70</accession>
<evidence type="ECO:0000313" key="1">
    <source>
        <dbReference type="EMBL" id="AFZ80199.1"/>
    </source>
</evidence>
<dbReference type="STRING" id="1537102.L0AZ70"/>